<dbReference type="SUPFAM" id="SSF53335">
    <property type="entry name" value="S-adenosyl-L-methionine-dependent methyltransferases"/>
    <property type="match status" value="1"/>
</dbReference>
<comment type="caution">
    <text evidence="1">The sequence shown here is derived from an EMBL/GenBank/DDBJ whole genome shotgun (WGS) entry which is preliminary data.</text>
</comment>
<keyword evidence="1" id="KW-0489">Methyltransferase</keyword>
<dbReference type="CDD" id="cd02440">
    <property type="entry name" value="AdoMet_MTases"/>
    <property type="match status" value="1"/>
</dbReference>
<protein>
    <submittedName>
        <fullName evidence="1">Class I SAM-dependent methyltransferase</fullName>
    </submittedName>
</protein>
<dbReference type="EMBL" id="SDDZ01000018">
    <property type="protein sequence ID" value="RXJ44386.1"/>
    <property type="molecule type" value="Genomic_DNA"/>
</dbReference>
<keyword evidence="1" id="KW-0808">Transferase</keyword>
<dbReference type="AlphaFoldDB" id="A0A4Q0XCT6"/>
<dbReference type="Proteomes" id="UP000289792">
    <property type="component" value="Unassembled WGS sequence"/>
</dbReference>
<dbReference type="Pfam" id="PF13578">
    <property type="entry name" value="Methyltransf_24"/>
    <property type="match status" value="1"/>
</dbReference>
<proteinExistence type="predicted"/>
<dbReference type="OrthoDB" id="5464618at2"/>
<name>A0A4Q0XCT6_9FLAO</name>
<reference evidence="1 2" key="1">
    <citation type="submission" date="2019-01" db="EMBL/GenBank/DDBJ databases">
        <title>Genome sequence of the Antarctic species Gelidibacter gilvus ACAM 158(T).</title>
        <authorList>
            <person name="Bowman J.P."/>
        </authorList>
    </citation>
    <scope>NUCLEOTIDE SEQUENCE [LARGE SCALE GENOMIC DNA]</scope>
    <source>
        <strain evidence="1 2">IC158</strain>
    </source>
</reference>
<dbReference type="InterPro" id="IPR029063">
    <property type="entry name" value="SAM-dependent_MTases_sf"/>
</dbReference>
<organism evidence="1 2">
    <name type="scientific">Gelidibacter gilvus</name>
    <dbReference type="NCBI Taxonomy" id="59602"/>
    <lineage>
        <taxon>Bacteria</taxon>
        <taxon>Pseudomonadati</taxon>
        <taxon>Bacteroidota</taxon>
        <taxon>Flavobacteriia</taxon>
        <taxon>Flavobacteriales</taxon>
        <taxon>Flavobacteriaceae</taxon>
        <taxon>Gelidibacter</taxon>
    </lineage>
</organism>
<keyword evidence="2" id="KW-1185">Reference proteome</keyword>
<sequence>MHQILSYIKFLLKSSNQHGVHSPFIYDLVTKCFYDRTEHPEYAALTTYRSELLQNTEKITITDFGSGSKVFKSDERAINGIAKTSGTSLKNSKLLFRIVRYFQSASILELGTNLGIATHAMALAHPKAEISTIEGCTAILKVAEQQFSTNKLSNITTVQGDFKSRIQELTQKNWDLIFFDGHHSKEATLSYFEMLLPTAHNDSVFIFDDIYWSKGMTEAWEIIKNHPQVTVTVDTYNWGLVFFRKEQVKEHFKIRV</sequence>
<dbReference type="Gene3D" id="3.40.50.150">
    <property type="entry name" value="Vaccinia Virus protein VP39"/>
    <property type="match status" value="1"/>
</dbReference>
<dbReference type="GO" id="GO:0008168">
    <property type="term" value="F:methyltransferase activity"/>
    <property type="evidence" value="ECO:0007669"/>
    <property type="project" value="UniProtKB-KW"/>
</dbReference>
<evidence type="ECO:0000313" key="2">
    <source>
        <dbReference type="Proteomes" id="UP000289792"/>
    </source>
</evidence>
<accession>A0A4Q0XCT6</accession>
<dbReference type="RefSeq" id="WP_129018857.1">
    <property type="nucleotide sequence ID" value="NZ_SDDZ01000018.1"/>
</dbReference>
<dbReference type="GO" id="GO:0032259">
    <property type="term" value="P:methylation"/>
    <property type="evidence" value="ECO:0007669"/>
    <property type="project" value="UniProtKB-KW"/>
</dbReference>
<evidence type="ECO:0000313" key="1">
    <source>
        <dbReference type="EMBL" id="RXJ44386.1"/>
    </source>
</evidence>
<gene>
    <name evidence="1" type="ORF">ESZ48_17810</name>
</gene>